<dbReference type="RefSeq" id="WP_213144381.1">
    <property type="nucleotide sequence ID" value="NZ_JAGYPE020000015.1"/>
</dbReference>
<gene>
    <name evidence="2" type="ORF">KHB02_010600</name>
    <name evidence="1" type="ORF">KHB02_24230</name>
</gene>
<protein>
    <submittedName>
        <fullName evidence="1">Uncharacterized protein</fullName>
    </submittedName>
</protein>
<proteinExistence type="predicted"/>
<accession>A0A942YBN8</accession>
<comment type="caution">
    <text evidence="1">The sequence shown here is derived from an EMBL/GenBank/DDBJ whole genome shotgun (WGS) entry which is preliminary data.</text>
</comment>
<organism evidence="1">
    <name type="scientific">Neobacillus citreus</name>
    <dbReference type="NCBI Taxonomy" id="2833578"/>
    <lineage>
        <taxon>Bacteria</taxon>
        <taxon>Bacillati</taxon>
        <taxon>Bacillota</taxon>
        <taxon>Bacilli</taxon>
        <taxon>Bacillales</taxon>
        <taxon>Bacillaceae</taxon>
        <taxon>Neobacillus</taxon>
    </lineage>
</organism>
<dbReference type="Proteomes" id="UP000677265">
    <property type="component" value="Unassembled WGS sequence"/>
</dbReference>
<dbReference type="EMBL" id="JAGYPE020000015">
    <property type="protein sequence ID" value="MCH6265973.1"/>
    <property type="molecule type" value="Genomic_DNA"/>
</dbReference>
<evidence type="ECO:0000313" key="3">
    <source>
        <dbReference type="Proteomes" id="UP000677265"/>
    </source>
</evidence>
<sequence>MKKRNEFPSQEQLDQAFHFLHDEINRISIIEEIEMIKKEKDGHEE</sequence>
<dbReference type="AlphaFoldDB" id="A0A942YBN8"/>
<evidence type="ECO:0000313" key="1">
    <source>
        <dbReference type="EMBL" id="MBS4184509.1"/>
    </source>
</evidence>
<dbReference type="EMBL" id="JAGYPE010000004">
    <property type="protein sequence ID" value="MBS4184509.1"/>
    <property type="molecule type" value="Genomic_DNA"/>
</dbReference>
<evidence type="ECO:0000313" key="2">
    <source>
        <dbReference type="EMBL" id="MCH6265973.1"/>
    </source>
</evidence>
<reference evidence="1" key="1">
    <citation type="submission" date="2021-05" db="EMBL/GenBank/DDBJ databases">
        <title>Novel Bacillus species.</title>
        <authorList>
            <person name="Liu G."/>
        </authorList>
    </citation>
    <scope>NUCLEOTIDE SEQUENCE</scope>
    <source>
        <strain evidence="1 3">FJAT-50051</strain>
    </source>
</reference>
<name>A0A942YBN8_9BACI</name>
<keyword evidence="3" id="KW-1185">Reference proteome</keyword>